<evidence type="ECO:0000313" key="1">
    <source>
        <dbReference type="EMBL" id="ESK53593.1"/>
    </source>
</evidence>
<organism evidence="1 2">
    <name type="scientific">Acinetobacter tjernbergiae DSM 14971 = CIP 107465</name>
    <dbReference type="NCBI Taxonomy" id="1120928"/>
    <lineage>
        <taxon>Bacteria</taxon>
        <taxon>Pseudomonadati</taxon>
        <taxon>Pseudomonadota</taxon>
        <taxon>Gammaproteobacteria</taxon>
        <taxon>Moraxellales</taxon>
        <taxon>Moraxellaceae</taxon>
        <taxon>Acinetobacter</taxon>
    </lineage>
</organism>
<reference evidence="1 2" key="1">
    <citation type="submission" date="2013-10" db="EMBL/GenBank/DDBJ databases">
        <title>The Genome Sequence of Acinetobacter tjernbergiae CIP107465.</title>
        <authorList>
            <consortium name="The Broad Institute Genomics Platform"/>
            <consortium name="The Broad Institute Genome Sequencing Center for Infectious Disease"/>
            <person name="Cerqueira G."/>
            <person name="Feldgarden M."/>
            <person name="Courvalin P."/>
            <person name="Grillot-Courvalin C."/>
            <person name="Clermont D."/>
            <person name="Rocha E."/>
            <person name="Yoon E.-J."/>
            <person name="Nemec A."/>
            <person name="Young S.K."/>
            <person name="Zeng Q."/>
            <person name="Gargeya S."/>
            <person name="Fitzgerald M."/>
            <person name="Abouelleil A."/>
            <person name="Alvarado L."/>
            <person name="Berlin A.M."/>
            <person name="Chapman S.B."/>
            <person name="Gainer-Dewar J."/>
            <person name="Goldberg J."/>
            <person name="Gnerre S."/>
            <person name="Griggs A."/>
            <person name="Gujja S."/>
            <person name="Hansen M."/>
            <person name="Howarth C."/>
            <person name="Imamovic A."/>
            <person name="Ireland A."/>
            <person name="Larimer J."/>
            <person name="McCowan C."/>
            <person name="Murphy C."/>
            <person name="Pearson M."/>
            <person name="Poon T.W."/>
            <person name="Priest M."/>
            <person name="Roberts A."/>
            <person name="Saif S."/>
            <person name="Shea T."/>
            <person name="Sykes S."/>
            <person name="Wortman J."/>
            <person name="Nusbaum C."/>
            <person name="Birren B."/>
        </authorList>
    </citation>
    <scope>NUCLEOTIDE SEQUENCE [LARGE SCALE GENOMIC DNA]</scope>
    <source>
        <strain evidence="1 2">CIP 107465</strain>
    </source>
</reference>
<keyword evidence="2" id="KW-1185">Reference proteome</keyword>
<protein>
    <submittedName>
        <fullName evidence="1">Uncharacterized protein</fullName>
    </submittedName>
</protein>
<accession>V2UFN6</accession>
<comment type="caution">
    <text evidence="1">The sequence shown here is derived from an EMBL/GenBank/DDBJ whole genome shotgun (WGS) entry which is preliminary data.</text>
</comment>
<dbReference type="AlphaFoldDB" id="V2UFN6"/>
<proteinExistence type="predicted"/>
<evidence type="ECO:0000313" key="2">
    <source>
        <dbReference type="Proteomes" id="UP000017404"/>
    </source>
</evidence>
<sequence length="38" mass="4301">MTEHQVPQQVSSLEQLLKQPHVTQTQGFLWAELPENAG</sequence>
<dbReference type="EMBL" id="AYEV01000045">
    <property type="protein sequence ID" value="ESK53593.1"/>
    <property type="molecule type" value="Genomic_DNA"/>
</dbReference>
<name>V2UFN6_9GAMM</name>
<dbReference type="Proteomes" id="UP000017404">
    <property type="component" value="Unassembled WGS sequence"/>
</dbReference>
<gene>
    <name evidence="1" type="ORF">F990_03267</name>
</gene>